<feature type="region of interest" description="Disordered" evidence="4">
    <location>
        <begin position="614"/>
        <end position="641"/>
    </location>
</feature>
<evidence type="ECO:0000256" key="5">
    <source>
        <dbReference type="SAM" id="SignalP"/>
    </source>
</evidence>
<feature type="compositionally biased region" description="Low complexity" evidence="4">
    <location>
        <begin position="395"/>
        <end position="409"/>
    </location>
</feature>
<dbReference type="InterPro" id="IPR050541">
    <property type="entry name" value="LRR_TM_domain-containing"/>
</dbReference>
<dbReference type="GO" id="GO:0005886">
    <property type="term" value="C:plasma membrane"/>
    <property type="evidence" value="ECO:0007669"/>
    <property type="project" value="TreeGrafter"/>
</dbReference>
<feature type="chain" id="PRO_5043450228" description="LRRCT domain-containing protein" evidence="5">
    <location>
        <begin position="19"/>
        <end position="641"/>
    </location>
</feature>
<evidence type="ECO:0008006" key="8">
    <source>
        <dbReference type="Google" id="ProtNLM"/>
    </source>
</evidence>
<dbReference type="PANTHER" id="PTHR24369">
    <property type="entry name" value="ANTIGEN BSP, PUTATIVE-RELATED"/>
    <property type="match status" value="1"/>
</dbReference>
<dbReference type="InterPro" id="IPR032675">
    <property type="entry name" value="LRR_dom_sf"/>
</dbReference>
<dbReference type="Pfam" id="PF13855">
    <property type="entry name" value="LRR_8"/>
    <property type="match status" value="1"/>
</dbReference>
<evidence type="ECO:0000313" key="7">
    <source>
        <dbReference type="Proteomes" id="UP000762676"/>
    </source>
</evidence>
<feature type="signal peptide" evidence="5">
    <location>
        <begin position="1"/>
        <end position="18"/>
    </location>
</feature>
<feature type="compositionally biased region" description="Polar residues" evidence="4">
    <location>
        <begin position="619"/>
        <end position="631"/>
    </location>
</feature>
<feature type="compositionally biased region" description="Low complexity" evidence="4">
    <location>
        <begin position="546"/>
        <end position="559"/>
    </location>
</feature>
<dbReference type="Proteomes" id="UP000762676">
    <property type="component" value="Unassembled WGS sequence"/>
</dbReference>
<evidence type="ECO:0000256" key="1">
    <source>
        <dbReference type="ARBA" id="ARBA00022614"/>
    </source>
</evidence>
<proteinExistence type="predicted"/>
<evidence type="ECO:0000256" key="2">
    <source>
        <dbReference type="ARBA" id="ARBA00022729"/>
    </source>
</evidence>
<organism evidence="6 7">
    <name type="scientific">Elysia marginata</name>
    <dbReference type="NCBI Taxonomy" id="1093978"/>
    <lineage>
        <taxon>Eukaryota</taxon>
        <taxon>Metazoa</taxon>
        <taxon>Spiralia</taxon>
        <taxon>Lophotrochozoa</taxon>
        <taxon>Mollusca</taxon>
        <taxon>Gastropoda</taxon>
        <taxon>Heterobranchia</taxon>
        <taxon>Euthyneura</taxon>
        <taxon>Panpulmonata</taxon>
        <taxon>Sacoglossa</taxon>
        <taxon>Placobranchoidea</taxon>
        <taxon>Plakobranchidae</taxon>
        <taxon>Elysia</taxon>
    </lineage>
</organism>
<dbReference type="EMBL" id="BMAT01011459">
    <property type="protein sequence ID" value="GFR73144.1"/>
    <property type="molecule type" value="Genomic_DNA"/>
</dbReference>
<feature type="compositionally biased region" description="Basic residues" evidence="4">
    <location>
        <begin position="632"/>
        <end position="641"/>
    </location>
</feature>
<comment type="caution">
    <text evidence="6">The sequence shown here is derived from an EMBL/GenBank/DDBJ whole genome shotgun (WGS) entry which is preliminary data.</text>
</comment>
<feature type="compositionally biased region" description="Polar residues" evidence="4">
    <location>
        <begin position="560"/>
        <end position="578"/>
    </location>
</feature>
<protein>
    <recommendedName>
        <fullName evidence="8">LRRCT domain-containing protein</fullName>
    </recommendedName>
</protein>
<evidence type="ECO:0000256" key="3">
    <source>
        <dbReference type="ARBA" id="ARBA00022737"/>
    </source>
</evidence>
<name>A0AAV4FJB1_9GAST</name>
<accession>A0AAV4FJB1</accession>
<gene>
    <name evidence="6" type="ORF">ElyMa_005722500</name>
</gene>
<keyword evidence="2 5" id="KW-0732">Signal</keyword>
<dbReference type="InterPro" id="IPR001611">
    <property type="entry name" value="Leu-rich_rpt"/>
</dbReference>
<dbReference type="Gene3D" id="3.80.10.10">
    <property type="entry name" value="Ribonuclease Inhibitor"/>
    <property type="match status" value="1"/>
</dbReference>
<keyword evidence="1" id="KW-0433">Leucine-rich repeat</keyword>
<keyword evidence="7" id="KW-1185">Reference proteome</keyword>
<dbReference type="SUPFAM" id="SSF52047">
    <property type="entry name" value="RNI-like"/>
    <property type="match status" value="1"/>
</dbReference>
<keyword evidence="3" id="KW-0677">Repeat</keyword>
<dbReference type="PANTHER" id="PTHR24369:SF210">
    <property type="entry name" value="CHAOPTIN-RELATED"/>
    <property type="match status" value="1"/>
</dbReference>
<evidence type="ECO:0000256" key="4">
    <source>
        <dbReference type="SAM" id="MobiDB-lite"/>
    </source>
</evidence>
<feature type="region of interest" description="Disordered" evidence="4">
    <location>
        <begin position="387"/>
        <end position="413"/>
    </location>
</feature>
<feature type="region of interest" description="Disordered" evidence="4">
    <location>
        <begin position="543"/>
        <end position="578"/>
    </location>
</feature>
<evidence type="ECO:0000313" key="6">
    <source>
        <dbReference type="EMBL" id="GFR73144.1"/>
    </source>
</evidence>
<dbReference type="AlphaFoldDB" id="A0AAV4FJB1"/>
<sequence>MGIFFPFLASILLVVVSSSHPCDKLNKDDFVVKCEDTNLQEFPNMKGFQATTYILNGNSFSRLTNTTFPPGLAGEIQILRNDPALEIDPTAFRHLSSSLSVLKLQNVKFEFDGFFEPLVGLEALNSLEIGNTRYSRNLTVPFLNKETLNRLIRLEVVYSGVENVHKEALDSEFKRLRHLGFSHNKLRFIPEGIGHVLKLPERKSLGLDLSYNLLDTLVQEWFPLGCTLTSLNLAYNKIYSVHLHALDNCPLLEKLSLEGNFDLLYISPSVFPSNCHIEPRMEIRVQHTDIRNVEFALRPCVGRVVFSNTSVPCTCRHMSLTKCPAAGELIGECRWSNGQSYLMSDAWQLWTEESCPQVDIHELYSPKPLPDAGDSLASLKDWGDCPIQETPTTLSSDSSTGAPTSPSAPKTMEIETNTISTANTISSSVGAATTTPVTVILSAVSPTETTPTISSFNESHIASPILNNTVSVGPTTTIIPGTIITSSSSDATKEIHTNSHESFDTIQIVTATKAADSTTASYTESSPINSNSGATKVHSEAITRKSLTATPSASVSSTSENLGSGSMMNPGSELNSESDVLEDVGTVMDQLTKFSLEMKDPVINKDNIFEAIASDEGSHQASYVSGTGSQGTKRKIKVGDL</sequence>
<reference evidence="6 7" key="1">
    <citation type="journal article" date="2021" name="Elife">
        <title>Chloroplast acquisition without the gene transfer in kleptoplastic sea slugs, Plakobranchus ocellatus.</title>
        <authorList>
            <person name="Maeda T."/>
            <person name="Takahashi S."/>
            <person name="Yoshida T."/>
            <person name="Shimamura S."/>
            <person name="Takaki Y."/>
            <person name="Nagai Y."/>
            <person name="Toyoda A."/>
            <person name="Suzuki Y."/>
            <person name="Arimoto A."/>
            <person name="Ishii H."/>
            <person name="Satoh N."/>
            <person name="Nishiyama T."/>
            <person name="Hasebe M."/>
            <person name="Maruyama T."/>
            <person name="Minagawa J."/>
            <person name="Obokata J."/>
            <person name="Shigenobu S."/>
        </authorList>
    </citation>
    <scope>NUCLEOTIDE SEQUENCE [LARGE SCALE GENOMIC DNA]</scope>
</reference>